<dbReference type="AlphaFoldDB" id="A0A1C6IW18"/>
<evidence type="ECO:0000256" key="1">
    <source>
        <dbReference type="SAM" id="Phobius"/>
    </source>
</evidence>
<dbReference type="InterPro" id="IPR012902">
    <property type="entry name" value="N_methyl_site"/>
</dbReference>
<sequence>MRKKHSGGFTLVEVSVSMAILAIAMGATISIFLMVFNLFGHGASENEVKQLGDDIYRHLSRRLTYCTHLQVLPQDSDIPHAYASEYTVDADTGHLSYKTGDDPAYDFYGDEWYKKCRVQLLVTARADGRVELQVQVLQDGKVAYRTASTIELINITLAGTAPEGVLDTPLTDPYLILDDTEIISDKVKTPVPSQMKEYVLTAFSDFQKDKAEYNAMAWNDPRKAQKKQEIMDKYGVSNVASFSNDQMRDYVRSTYYGGTWPDIDLGLERFSVENTNKLNPYVKGDLKDIAPLELQFHAANVPGTNDPDKMSIVIYAVQKGPANSNNHSMWRPLVVYDPYDSYWYAPFPTTGGTKLGTYKDANVATPRPDDKAYYDNLTELWNPLK</sequence>
<dbReference type="Gene3D" id="3.30.1690.20">
    <property type="match status" value="1"/>
</dbReference>
<evidence type="ECO:0000313" key="2">
    <source>
        <dbReference type="EMBL" id="SCJ73615.1"/>
    </source>
</evidence>
<gene>
    <name evidence="2" type="ORF">SAMEA3545359_01700</name>
</gene>
<accession>A0A1C6IW18</accession>
<proteinExistence type="predicted"/>
<name>A0A1C6IW18_9FIRM</name>
<keyword evidence="1" id="KW-0812">Transmembrane</keyword>
<feature type="transmembrane region" description="Helical" evidence="1">
    <location>
        <begin position="12"/>
        <end position="39"/>
    </location>
</feature>
<dbReference type="PROSITE" id="PS00409">
    <property type="entry name" value="PROKAR_NTER_METHYL"/>
    <property type="match status" value="1"/>
</dbReference>
<organism evidence="2">
    <name type="scientific">uncultured Anaerotruncus sp</name>
    <dbReference type="NCBI Taxonomy" id="905011"/>
    <lineage>
        <taxon>Bacteria</taxon>
        <taxon>Bacillati</taxon>
        <taxon>Bacillota</taxon>
        <taxon>Clostridia</taxon>
        <taxon>Eubacteriales</taxon>
        <taxon>Oscillospiraceae</taxon>
        <taxon>Anaerotruncus</taxon>
        <taxon>environmental samples</taxon>
    </lineage>
</organism>
<keyword evidence="1" id="KW-0472">Membrane</keyword>
<keyword evidence="1" id="KW-1133">Transmembrane helix</keyword>
<dbReference type="Pfam" id="PF07963">
    <property type="entry name" value="N_methyl"/>
    <property type="match status" value="1"/>
</dbReference>
<protein>
    <submittedName>
        <fullName evidence="2">Uncharacterized protein</fullName>
    </submittedName>
</protein>
<reference evidence="2" key="1">
    <citation type="submission" date="2015-09" db="EMBL/GenBank/DDBJ databases">
        <authorList>
            <consortium name="Pathogen Informatics"/>
        </authorList>
    </citation>
    <scope>NUCLEOTIDE SEQUENCE</scope>
    <source>
        <strain evidence="2">2789STDY5834896</strain>
    </source>
</reference>
<dbReference type="EMBL" id="FMHG01000001">
    <property type="protein sequence ID" value="SCJ73615.1"/>
    <property type="molecule type" value="Genomic_DNA"/>
</dbReference>
<dbReference type="NCBIfam" id="TIGR02532">
    <property type="entry name" value="IV_pilin_GFxxxE"/>
    <property type="match status" value="1"/>
</dbReference>